<feature type="active site" description="Proton acceptor" evidence="1">
    <location>
        <position position="148"/>
    </location>
</feature>
<dbReference type="EC" id="4.99.1.3" evidence="3"/>
<dbReference type="Proteomes" id="UP000001823">
    <property type="component" value="Chromosome"/>
</dbReference>
<dbReference type="STRING" id="195103.CPF_1436"/>
<dbReference type="CDD" id="cd03412">
    <property type="entry name" value="CbiK_N"/>
    <property type="match status" value="1"/>
</dbReference>
<proteinExistence type="predicted"/>
<sequence length="280" mass="32134">MKKAILVVSFGTSHLDALNNSIKKIEDSIQENFKEYDVFRSFTSHMIVRKLKEKHNMEVLFPEDALKKLGEEGYEEVIVQPLHIIPGEEFDYIKHMVKEYEPCFKKIEIGRPIFHYEGFESGPDDYSYFVDTMKDLIEKNSPCVFVGHGSAHPSNAVYGCLQSVLIDKDYEDVFVGTVEGYPNFSNVLKKAKKKDIKEITIIPLMVVAGDHAKNDMASDEEDSWKSRFESEGIKANVILKGLGEYEEFGNLYIDRINDVINGTYKGLGETKKKKHRREMK</sequence>
<dbReference type="KEGG" id="cpf:CPF_1436"/>
<dbReference type="GeneID" id="93002248"/>
<keyword evidence="3" id="KW-0456">Lyase</keyword>
<reference evidence="3 4" key="1">
    <citation type="journal article" date="2006" name="Genome Res.">
        <title>Skewed genomic variability in strains of the toxigenic bacterial pathogen, Clostridium perfringens.</title>
        <authorList>
            <person name="Myers G.S."/>
            <person name="Rasko D.A."/>
            <person name="Cheung J.K."/>
            <person name="Ravel J."/>
            <person name="Seshadri R."/>
            <person name="Deboy R.T."/>
            <person name="Ren Q."/>
            <person name="Varga J."/>
            <person name="Awad M.M."/>
            <person name="Brinkac L.M."/>
            <person name="Daugherty S.C."/>
            <person name="Haft D.H."/>
            <person name="Dodson R.J."/>
            <person name="Madupu R."/>
            <person name="Nelson W.C."/>
            <person name="Rosovitz M.J."/>
            <person name="Sullivan S.A."/>
            <person name="Khouri H."/>
            <person name="Dimitrov G.I."/>
            <person name="Watkins K.L."/>
            <person name="Mulligan S."/>
            <person name="Benton J."/>
            <person name="Radune D."/>
            <person name="Fisher D.J."/>
            <person name="Atkins H.S."/>
            <person name="Hiscox T."/>
            <person name="Jost B.H."/>
            <person name="Billington S.J."/>
            <person name="Songer J.G."/>
            <person name="McClane B.A."/>
            <person name="Titball R.W."/>
            <person name="Rood J.I."/>
            <person name="Melville S.B."/>
            <person name="Paulsen I.T."/>
        </authorList>
    </citation>
    <scope>NUCLEOTIDE SEQUENCE [LARGE SCALE GENOMIC DNA]</scope>
    <source>
        <strain evidence="4">ATCC 13124 / DSM 756 / JCM 1290 / NCIMB 6125 / NCTC 8237 / S 107 / Type A</strain>
    </source>
</reference>
<protein>
    <submittedName>
        <fullName evidence="3">Sirohydrochlorin cobaltochelatase</fullName>
        <ecNumber evidence="3">4.99.1.3</ecNumber>
    </submittedName>
</protein>
<name>A0A0H2YQM3_CLOP1</name>
<organism evidence="3 4">
    <name type="scientific">Clostridium perfringens (strain ATCC 13124 / DSM 756 / JCM 1290 / NCIMB 6125 / NCTC 8237 / Type A)</name>
    <dbReference type="NCBI Taxonomy" id="195103"/>
    <lineage>
        <taxon>Bacteria</taxon>
        <taxon>Bacillati</taxon>
        <taxon>Bacillota</taxon>
        <taxon>Clostridia</taxon>
        <taxon>Eubacteriales</taxon>
        <taxon>Clostridiaceae</taxon>
        <taxon>Clostridium</taxon>
    </lineage>
</organism>
<dbReference type="Pfam" id="PF06180">
    <property type="entry name" value="CbiK"/>
    <property type="match status" value="1"/>
</dbReference>
<evidence type="ECO:0000313" key="3">
    <source>
        <dbReference type="EMBL" id="ABG82677.1"/>
    </source>
</evidence>
<feature type="binding site" evidence="2">
    <location>
        <position position="211"/>
    </location>
    <ligand>
        <name>Co(2+)</name>
        <dbReference type="ChEBI" id="CHEBI:48828"/>
    </ligand>
</feature>
<evidence type="ECO:0000313" key="4">
    <source>
        <dbReference type="Proteomes" id="UP000001823"/>
    </source>
</evidence>
<dbReference type="Gene3D" id="3.40.50.1400">
    <property type="match status" value="2"/>
</dbReference>
<dbReference type="GO" id="GO:0046872">
    <property type="term" value="F:metal ion binding"/>
    <property type="evidence" value="ECO:0007669"/>
    <property type="project" value="UniProtKB-KW"/>
</dbReference>
<keyword evidence="4" id="KW-1185">Reference proteome</keyword>
<keyword evidence="2" id="KW-0170">Cobalt</keyword>
<dbReference type="SUPFAM" id="SSF53800">
    <property type="entry name" value="Chelatase"/>
    <property type="match status" value="1"/>
</dbReference>
<dbReference type="EMBL" id="CP000246">
    <property type="protein sequence ID" value="ABG82677.1"/>
    <property type="molecule type" value="Genomic_DNA"/>
</dbReference>
<dbReference type="PaxDb" id="195103-CPF_1436"/>
<dbReference type="PIRSF" id="PIRSF033579">
    <property type="entry name" value="Anaer_Co_chel"/>
    <property type="match status" value="1"/>
</dbReference>
<dbReference type="RefSeq" id="WP_003452057.1">
    <property type="nucleotide sequence ID" value="NC_008261.1"/>
</dbReference>
<accession>A0A0H2YQM3</accession>
<gene>
    <name evidence="3" type="primary">cbiK</name>
    <name evidence="3" type="ordered locus">CPF_1436</name>
</gene>
<dbReference type="AlphaFoldDB" id="A0A0H2YQM3"/>
<dbReference type="eggNOG" id="COG4822">
    <property type="taxonomic scope" value="Bacteria"/>
</dbReference>
<evidence type="ECO:0000256" key="2">
    <source>
        <dbReference type="PIRSR" id="PIRSR033579-3"/>
    </source>
</evidence>
<dbReference type="GO" id="GO:0019251">
    <property type="term" value="P:anaerobic cobalamin biosynthetic process"/>
    <property type="evidence" value="ECO:0007669"/>
    <property type="project" value="InterPro"/>
</dbReference>
<keyword evidence="2" id="KW-0479">Metal-binding</keyword>
<dbReference type="CDD" id="cd03413">
    <property type="entry name" value="CbiK_C"/>
    <property type="match status" value="1"/>
</dbReference>
<dbReference type="GO" id="GO:0016852">
    <property type="term" value="F:sirohydrochlorin cobaltochelatase activity"/>
    <property type="evidence" value="ECO:0007669"/>
    <property type="project" value="UniProtKB-EC"/>
</dbReference>
<evidence type="ECO:0000256" key="1">
    <source>
        <dbReference type="PIRSR" id="PIRSR033579-1"/>
    </source>
</evidence>
<dbReference type="HOGENOM" id="CLU_036584_1_1_9"/>
<feature type="binding site" evidence="2">
    <location>
        <position position="148"/>
    </location>
    <ligand>
        <name>Co(2+)</name>
        <dbReference type="ChEBI" id="CHEBI:48828"/>
    </ligand>
</feature>
<dbReference type="InterPro" id="IPR010388">
    <property type="entry name" value="Anaerobic_Co-chelatase"/>
</dbReference>
<feature type="binding site" evidence="2">
    <location>
        <position position="179"/>
    </location>
    <ligand>
        <name>Co(2+)</name>
        <dbReference type="ChEBI" id="CHEBI:48828"/>
    </ligand>
</feature>